<comment type="subunit">
    <text evidence="2 4">Monomer. Interacts with PqqE.</text>
</comment>
<dbReference type="EMBL" id="FTMN01000002">
    <property type="protein sequence ID" value="SIQ07251.1"/>
    <property type="molecule type" value="Genomic_DNA"/>
</dbReference>
<protein>
    <recommendedName>
        <fullName evidence="4">PqqA binding protein</fullName>
    </recommendedName>
    <alternativeName>
        <fullName evidence="4">Coenzyme PQQ synthesis protein D</fullName>
    </alternativeName>
    <alternativeName>
        <fullName evidence="4">Pyrroloquinoline quinone biosynthesis protein D</fullName>
    </alternativeName>
</protein>
<dbReference type="AlphaFoldDB" id="A0A1N6PSF7"/>
<dbReference type="Gene3D" id="1.10.10.1150">
    <property type="entry name" value="Coenzyme PQQ synthesis protein D (PqqD)"/>
    <property type="match status" value="1"/>
</dbReference>
<sequence>MTKPALDQTPQLNAMFRFQWEDAQNCHVLLYPEGMIKLNDSAGAILSEVNGEQDCAAIIQALETRFPEAGELGPDVLEFLAIAHEQNWIGYV</sequence>
<dbReference type="InterPro" id="IPR022479">
    <property type="entry name" value="PqqD_bac"/>
</dbReference>
<evidence type="ECO:0000256" key="2">
    <source>
        <dbReference type="ARBA" id="ARBA00011741"/>
    </source>
</evidence>
<gene>
    <name evidence="4" type="primary">pqqD</name>
    <name evidence="5" type="ORF">SAMN05421647_1022</name>
</gene>
<proteinExistence type="inferred from homology"/>
<evidence type="ECO:0000313" key="5">
    <source>
        <dbReference type="EMBL" id="SIQ07251.1"/>
    </source>
</evidence>
<dbReference type="NCBIfam" id="TIGR03859">
    <property type="entry name" value="PQQ_PqqD"/>
    <property type="match status" value="1"/>
</dbReference>
<evidence type="ECO:0000313" key="6">
    <source>
        <dbReference type="Proteomes" id="UP000186895"/>
    </source>
</evidence>
<evidence type="ECO:0000256" key="3">
    <source>
        <dbReference type="ARBA" id="ARBA00022905"/>
    </source>
</evidence>
<keyword evidence="3 4" id="KW-0884">PQQ biosynthesis</keyword>
<dbReference type="NCBIfam" id="NF002535">
    <property type="entry name" value="PRK02079.1"/>
    <property type="match status" value="1"/>
</dbReference>
<dbReference type="InterPro" id="IPR008792">
    <property type="entry name" value="PQQD"/>
</dbReference>
<dbReference type="Pfam" id="PF05402">
    <property type="entry name" value="PqqD"/>
    <property type="match status" value="1"/>
</dbReference>
<comment type="pathway">
    <text evidence="1 4">Cofactor biosynthesis; pyrroloquinoline quinone biosynthesis.</text>
</comment>
<accession>A0A1N6PSF7</accession>
<evidence type="ECO:0000256" key="1">
    <source>
        <dbReference type="ARBA" id="ARBA00004886"/>
    </source>
</evidence>
<dbReference type="InterPro" id="IPR041881">
    <property type="entry name" value="PqqD_sf"/>
</dbReference>
<name>A0A1N6PSF7_9GAMM</name>
<dbReference type="RefSeq" id="WP_076461336.1">
    <property type="nucleotide sequence ID" value="NZ_FTMN01000002.1"/>
</dbReference>
<dbReference type="STRING" id="49186.SAMN05421647_1022"/>
<dbReference type="GO" id="GO:0018189">
    <property type="term" value="P:pyrroloquinoline quinone biosynthetic process"/>
    <property type="evidence" value="ECO:0007669"/>
    <property type="project" value="UniProtKB-UniRule"/>
</dbReference>
<comment type="similarity">
    <text evidence="4">Belongs to the PqqD family.</text>
</comment>
<evidence type="ECO:0000256" key="4">
    <source>
        <dbReference type="HAMAP-Rule" id="MF_00655"/>
    </source>
</evidence>
<keyword evidence="6" id="KW-1185">Reference proteome</keyword>
<dbReference type="HAMAP" id="MF_00655">
    <property type="entry name" value="PQQ_syn_PqqD"/>
    <property type="match status" value="1"/>
</dbReference>
<dbReference type="GO" id="GO:0048038">
    <property type="term" value="F:quinone binding"/>
    <property type="evidence" value="ECO:0007669"/>
    <property type="project" value="InterPro"/>
</dbReference>
<organism evidence="5 6">
    <name type="scientific">Marinobacterium stanieri</name>
    <dbReference type="NCBI Taxonomy" id="49186"/>
    <lineage>
        <taxon>Bacteria</taxon>
        <taxon>Pseudomonadati</taxon>
        <taxon>Pseudomonadota</taxon>
        <taxon>Gammaproteobacteria</taxon>
        <taxon>Oceanospirillales</taxon>
        <taxon>Oceanospirillaceae</taxon>
        <taxon>Marinobacterium</taxon>
    </lineage>
</organism>
<dbReference type="UniPathway" id="UPA00539"/>
<comment type="function">
    <text evidence="4">Functions as a PqqA binding protein and presents PqqA to PqqE, in the pyrroloquinoline quinone (PQQ) biosynthetic pathway.</text>
</comment>
<dbReference type="Proteomes" id="UP000186895">
    <property type="component" value="Unassembled WGS sequence"/>
</dbReference>
<reference evidence="5 6" key="1">
    <citation type="submission" date="2017-01" db="EMBL/GenBank/DDBJ databases">
        <authorList>
            <person name="Mah S.A."/>
            <person name="Swanson W.J."/>
            <person name="Moy G.W."/>
            <person name="Vacquier V.D."/>
        </authorList>
    </citation>
    <scope>NUCLEOTIDE SEQUENCE [LARGE SCALE GENOMIC DNA]</scope>
    <source>
        <strain evidence="5 6">DSM 7027</strain>
    </source>
</reference>